<feature type="transmembrane region" description="Helical" evidence="10">
    <location>
        <begin position="286"/>
        <end position="305"/>
    </location>
</feature>
<proteinExistence type="inferred from homology"/>
<dbReference type="AlphaFoldDB" id="A0A3R7A9Q6"/>
<feature type="transmembrane region" description="Helical" evidence="10">
    <location>
        <begin position="405"/>
        <end position="426"/>
    </location>
</feature>
<dbReference type="InterPro" id="IPR036259">
    <property type="entry name" value="MFS_trans_sf"/>
</dbReference>
<keyword evidence="6 10" id="KW-0812">Transmembrane</keyword>
<evidence type="ECO:0000313" key="12">
    <source>
        <dbReference type="EMBL" id="RHY30210.1"/>
    </source>
</evidence>
<dbReference type="Proteomes" id="UP000285060">
    <property type="component" value="Unassembled WGS sequence"/>
</dbReference>
<dbReference type="Pfam" id="PF01676">
    <property type="entry name" value="Metalloenzyme"/>
    <property type="match status" value="1"/>
</dbReference>
<dbReference type="Pfam" id="PF00854">
    <property type="entry name" value="PTR2"/>
    <property type="match status" value="1"/>
</dbReference>
<dbReference type="CDD" id="cd16011">
    <property type="entry name" value="iPGM_like"/>
    <property type="match status" value="1"/>
</dbReference>
<keyword evidence="13" id="KW-1185">Reference proteome</keyword>
<dbReference type="VEuPathDB" id="FungiDB:H310_12791"/>
<feature type="transmembrane region" description="Helical" evidence="10">
    <location>
        <begin position="229"/>
        <end position="249"/>
    </location>
</feature>
<comment type="catalytic activity">
    <reaction evidence="1">
        <text>(2R)-2-phosphoglycerate = (2R)-3-phosphoglycerate</text>
        <dbReference type="Rhea" id="RHEA:15901"/>
        <dbReference type="ChEBI" id="CHEBI:58272"/>
        <dbReference type="ChEBI" id="CHEBI:58289"/>
        <dbReference type="EC" id="5.4.2.12"/>
    </reaction>
</comment>
<dbReference type="Gene3D" id="1.20.1250.20">
    <property type="entry name" value="MFS general substrate transporter like domains"/>
    <property type="match status" value="1"/>
</dbReference>
<feature type="transmembrane region" description="Helical" evidence="10">
    <location>
        <begin position="153"/>
        <end position="174"/>
    </location>
</feature>
<feature type="transmembrane region" description="Helical" evidence="10">
    <location>
        <begin position="195"/>
        <end position="214"/>
    </location>
</feature>
<dbReference type="GO" id="GO:0046872">
    <property type="term" value="F:metal ion binding"/>
    <property type="evidence" value="ECO:0007669"/>
    <property type="project" value="InterPro"/>
</dbReference>
<accession>A0A3R7A9Q6</accession>
<evidence type="ECO:0000259" key="11">
    <source>
        <dbReference type="Pfam" id="PF01676"/>
    </source>
</evidence>
<evidence type="ECO:0000256" key="10">
    <source>
        <dbReference type="SAM" id="Phobius"/>
    </source>
</evidence>
<evidence type="ECO:0000256" key="2">
    <source>
        <dbReference type="ARBA" id="ARBA00002315"/>
    </source>
</evidence>
<evidence type="ECO:0000256" key="4">
    <source>
        <dbReference type="ARBA" id="ARBA00004921"/>
    </source>
</evidence>
<evidence type="ECO:0000256" key="3">
    <source>
        <dbReference type="ARBA" id="ARBA00004141"/>
    </source>
</evidence>
<evidence type="ECO:0000256" key="8">
    <source>
        <dbReference type="ARBA" id="ARBA00023136"/>
    </source>
</evidence>
<comment type="similarity">
    <text evidence="5">Belongs to the BPG-independent phosphoglycerate mutase family. A-PGAM subfamily.</text>
</comment>
<feature type="transmembrane region" description="Helical" evidence="10">
    <location>
        <begin position="48"/>
        <end position="70"/>
    </location>
</feature>
<dbReference type="VEuPathDB" id="FungiDB:H310_12790"/>
<evidence type="ECO:0000256" key="5">
    <source>
        <dbReference type="ARBA" id="ARBA00005524"/>
    </source>
</evidence>
<name>A0A3R7A9Q6_9STRA</name>
<gene>
    <name evidence="12" type="ORF">DYB32_004535</name>
</gene>
<dbReference type="SUPFAM" id="SSF103473">
    <property type="entry name" value="MFS general substrate transporter"/>
    <property type="match status" value="1"/>
</dbReference>
<comment type="caution">
    <text evidence="12">The sequence shown here is derived from an EMBL/GenBank/DDBJ whole genome shotgun (WGS) entry which is preliminary data.</text>
</comment>
<protein>
    <recommendedName>
        <fullName evidence="11">Metalloenzyme domain-containing protein</fullName>
    </recommendedName>
</protein>
<feature type="non-terminal residue" evidence="12">
    <location>
        <position position="1"/>
    </location>
</feature>
<dbReference type="GO" id="GO:0022857">
    <property type="term" value="F:transmembrane transporter activity"/>
    <property type="evidence" value="ECO:0007669"/>
    <property type="project" value="InterPro"/>
</dbReference>
<dbReference type="GO" id="GO:0004619">
    <property type="term" value="F:phosphoglycerate mutase activity"/>
    <property type="evidence" value="ECO:0007669"/>
    <property type="project" value="UniProtKB-EC"/>
</dbReference>
<feature type="transmembrane region" description="Helical" evidence="10">
    <location>
        <begin position="566"/>
        <end position="585"/>
    </location>
</feature>
<evidence type="ECO:0000256" key="1">
    <source>
        <dbReference type="ARBA" id="ARBA00000370"/>
    </source>
</evidence>
<keyword evidence="7 10" id="KW-1133">Transmembrane helix</keyword>
<dbReference type="InterPro" id="IPR004456">
    <property type="entry name" value="Pglycerate_mutase_ApgM"/>
</dbReference>
<evidence type="ECO:0000256" key="9">
    <source>
        <dbReference type="ARBA" id="ARBA00023152"/>
    </source>
</evidence>
<dbReference type="SUPFAM" id="SSF53649">
    <property type="entry name" value="Alkaline phosphatase-like"/>
    <property type="match status" value="1"/>
</dbReference>
<dbReference type="EMBL" id="QUSY01000344">
    <property type="protein sequence ID" value="RHY30210.1"/>
    <property type="molecule type" value="Genomic_DNA"/>
</dbReference>
<organism evidence="12 13">
    <name type="scientific">Aphanomyces invadans</name>
    <dbReference type="NCBI Taxonomy" id="157072"/>
    <lineage>
        <taxon>Eukaryota</taxon>
        <taxon>Sar</taxon>
        <taxon>Stramenopiles</taxon>
        <taxon>Oomycota</taxon>
        <taxon>Saprolegniomycetes</taxon>
        <taxon>Saprolegniales</taxon>
        <taxon>Verrucalvaceae</taxon>
        <taxon>Aphanomyces</taxon>
    </lineage>
</organism>
<feature type="transmembrane region" description="Helical" evidence="10">
    <location>
        <begin position="123"/>
        <end position="141"/>
    </location>
</feature>
<dbReference type="InterPro" id="IPR000109">
    <property type="entry name" value="POT_fam"/>
</dbReference>
<dbReference type="GO" id="GO:0016020">
    <property type="term" value="C:membrane"/>
    <property type="evidence" value="ECO:0007669"/>
    <property type="project" value="UniProtKB-SubCell"/>
</dbReference>
<dbReference type="PANTHER" id="PTHR31209">
    <property type="entry name" value="COFACTOR-INDEPENDENT PHOSPHOGLYCERATE MUTASE"/>
    <property type="match status" value="1"/>
</dbReference>
<keyword evidence="8 10" id="KW-0472">Membrane</keyword>
<dbReference type="GO" id="GO:0006096">
    <property type="term" value="P:glycolytic process"/>
    <property type="evidence" value="ECO:0007669"/>
    <property type="project" value="UniProtKB-KW"/>
</dbReference>
<dbReference type="InterPro" id="IPR006124">
    <property type="entry name" value="Metalloenzyme"/>
</dbReference>
<evidence type="ECO:0000313" key="13">
    <source>
        <dbReference type="Proteomes" id="UP000285060"/>
    </source>
</evidence>
<dbReference type="Pfam" id="PF10143">
    <property type="entry name" value="PhosphMutase"/>
    <property type="match status" value="1"/>
</dbReference>
<sequence length="934" mass="102417">PIGFVETEFVDMTHDADAAADTADVFANKVDKSPPSAWDQRPKKYKSVLWSVCGYVLLMELAERLSYYGINQGLKNFMQKKLGWSAVSANSLKSTWTSLVYMSPLMGAYIADEKWGRYRTITTFGVLYLIGDALLATAAHPSVLARHDVAECIFIVGLFVCIGFGTGAIKSNVITLGADQFNPNDASETQQKATFFSYFYWCINFGATFAYGYLASLSVHGSSLIPADYGYFACFAICTCVMACALVSLRLGHARYIKLPPTSDAMSQLVRVLWQRRFRNVAANRIVWGFLLFVLSFVFNVLAAITESGRVVLSLLAGLTSSVAIVFWVVYGQRRIDGDDALRTDECPVHEKVAVDAVQKVVRILPFASFTIVWGCVYDQIDANFQSITQQCDLRLTPTTQVPGAMLGIFDPLAIIVLIPLLDSYVYPLYERTFRSPPSAFGKTSAGLFLAAFLMFYVGLFEMYRRSSGQLHRNGAMLRDEGSGSPMNNLHWAWNIPQYVGVALCECLINVTAYDIFYTQVPLHLKSTAQAINLFTVSMGSNVTSIFTLAFGQFIPNDLNLGHLEYMFFAVGSLALLNVAAYMAVMRRMQFGMASSGMTAEKKRHPVVFVLIDGIGDMSMDISKYHSAHATPGTTLQTAHTPAMDAIARAGLNGLLDPVEPGMACGSDTAHMSIFGYPPTKHYRGRGSFEAMGAGLDMAPGDVAFKCNFAYLDRATNVVAMRRVDRNFHAWGKELCPYVGSVKLPSFPGVGVVCKYATEHRCGIVFKGSNLSDQITGTDPLKDELPLLKSTPIDPTLPSAVYSSKVLNEASDVIIEHLSRHPLNVAREAQGLVPANLVLFRGPGERINVPNFEATHGMKAFMIAPTCIIAGLGMSLDMDLIRVEGATGDYHTNLVNKANAALECIRDRKYDFGFVHVKAVDDAGHDRDVPLKVP</sequence>
<dbReference type="Gene3D" id="3.40.720.10">
    <property type="entry name" value="Alkaline Phosphatase, subunit A"/>
    <property type="match status" value="2"/>
</dbReference>
<feature type="transmembrane region" description="Helical" evidence="10">
    <location>
        <begin position="446"/>
        <end position="464"/>
    </location>
</feature>
<reference evidence="12 13" key="1">
    <citation type="submission" date="2018-08" db="EMBL/GenBank/DDBJ databases">
        <title>Aphanomyces genome sequencing and annotation.</title>
        <authorList>
            <person name="Minardi D."/>
            <person name="Oidtmann B."/>
            <person name="Van Der Giezen M."/>
            <person name="Studholme D.J."/>
        </authorList>
    </citation>
    <scope>NUCLEOTIDE SEQUENCE [LARGE SCALE GENOMIC DNA]</scope>
    <source>
        <strain evidence="12 13">NJM0002</strain>
    </source>
</reference>
<feature type="transmembrane region" description="Helical" evidence="10">
    <location>
        <begin position="532"/>
        <end position="554"/>
    </location>
</feature>
<dbReference type="PANTHER" id="PTHR31209:SF0">
    <property type="entry name" value="METALLOENZYME DOMAIN-CONTAINING PROTEIN"/>
    <property type="match status" value="1"/>
</dbReference>
<evidence type="ECO:0000256" key="6">
    <source>
        <dbReference type="ARBA" id="ARBA00022692"/>
    </source>
</evidence>
<keyword evidence="9" id="KW-0324">Glycolysis</keyword>
<feature type="domain" description="Metalloenzyme" evidence="11">
    <location>
        <begin position="606"/>
        <end position="932"/>
    </location>
</feature>
<feature type="transmembrane region" description="Helical" evidence="10">
    <location>
        <begin position="311"/>
        <end position="331"/>
    </location>
</feature>
<comment type="pathway">
    <text evidence="4">Carbohydrate degradation.</text>
</comment>
<dbReference type="InterPro" id="IPR017850">
    <property type="entry name" value="Alkaline_phosphatase_core_sf"/>
</dbReference>
<comment type="function">
    <text evidence="2">Catalyzes the interconversion of 2-phosphoglycerate and 3-phosphoglycerate.</text>
</comment>
<evidence type="ECO:0000256" key="7">
    <source>
        <dbReference type="ARBA" id="ARBA00022989"/>
    </source>
</evidence>
<comment type="subcellular location">
    <subcellularLocation>
        <location evidence="3">Membrane</location>
        <topology evidence="3">Multi-pass membrane protein</topology>
    </subcellularLocation>
</comment>